<dbReference type="EMBL" id="JASCZI010091866">
    <property type="protein sequence ID" value="MED6151383.1"/>
    <property type="molecule type" value="Genomic_DNA"/>
</dbReference>
<name>A0ABU6TU28_9FABA</name>
<comment type="caution">
    <text evidence="1">The sequence shown here is derived from an EMBL/GenBank/DDBJ whole genome shotgun (WGS) entry which is preliminary data.</text>
</comment>
<keyword evidence="2" id="KW-1185">Reference proteome</keyword>
<proteinExistence type="predicted"/>
<evidence type="ECO:0000313" key="1">
    <source>
        <dbReference type="EMBL" id="MED6151383.1"/>
    </source>
</evidence>
<organism evidence="1 2">
    <name type="scientific">Stylosanthes scabra</name>
    <dbReference type="NCBI Taxonomy" id="79078"/>
    <lineage>
        <taxon>Eukaryota</taxon>
        <taxon>Viridiplantae</taxon>
        <taxon>Streptophyta</taxon>
        <taxon>Embryophyta</taxon>
        <taxon>Tracheophyta</taxon>
        <taxon>Spermatophyta</taxon>
        <taxon>Magnoliopsida</taxon>
        <taxon>eudicotyledons</taxon>
        <taxon>Gunneridae</taxon>
        <taxon>Pentapetalae</taxon>
        <taxon>rosids</taxon>
        <taxon>fabids</taxon>
        <taxon>Fabales</taxon>
        <taxon>Fabaceae</taxon>
        <taxon>Papilionoideae</taxon>
        <taxon>50 kb inversion clade</taxon>
        <taxon>dalbergioids sensu lato</taxon>
        <taxon>Dalbergieae</taxon>
        <taxon>Pterocarpus clade</taxon>
        <taxon>Stylosanthes</taxon>
    </lineage>
</organism>
<gene>
    <name evidence="1" type="ORF">PIB30_081994</name>
</gene>
<evidence type="ECO:0000313" key="2">
    <source>
        <dbReference type="Proteomes" id="UP001341840"/>
    </source>
</evidence>
<protein>
    <submittedName>
        <fullName evidence="1">Uncharacterized protein</fullName>
    </submittedName>
</protein>
<accession>A0ABU6TU28</accession>
<sequence length="149" mass="16327">MSISRVPSSFLGVGIGSLYRVWCWLALIEGQLLHSVPLEREILSLYQRSPSFAISRALAPISWARASPASKASYSAWLLEIGNSYRMDCSIMIPSGLSRIIPAPPDFWVDDPSTWSFQFQHSSFGFSTVAISAKKSDIACALIAVLGRS</sequence>
<dbReference type="Proteomes" id="UP001341840">
    <property type="component" value="Unassembled WGS sequence"/>
</dbReference>
<reference evidence="1 2" key="1">
    <citation type="journal article" date="2023" name="Plants (Basel)">
        <title>Bridging the Gap: Combining Genomics and Transcriptomics Approaches to Understand Stylosanthes scabra, an Orphan Legume from the Brazilian Caatinga.</title>
        <authorList>
            <person name="Ferreira-Neto J.R.C."/>
            <person name="da Silva M.D."/>
            <person name="Binneck E."/>
            <person name="de Melo N.F."/>
            <person name="da Silva R.H."/>
            <person name="de Melo A.L.T.M."/>
            <person name="Pandolfi V."/>
            <person name="Bustamante F.O."/>
            <person name="Brasileiro-Vidal A.C."/>
            <person name="Benko-Iseppon A.M."/>
        </authorList>
    </citation>
    <scope>NUCLEOTIDE SEQUENCE [LARGE SCALE GENOMIC DNA]</scope>
    <source>
        <tissue evidence="1">Leaves</tissue>
    </source>
</reference>